<protein>
    <submittedName>
        <fullName evidence="6">Restriction endonuclease subunit S</fullName>
    </submittedName>
</protein>
<reference evidence="6 7" key="1">
    <citation type="submission" date="2018-12" db="EMBL/GenBank/DDBJ databases">
        <title>Mangrovimonas spongiae sp. nov., a novel member of the genus Mangrovimonas isolated from marine sponge.</title>
        <authorList>
            <person name="Zhuang L."/>
            <person name="Luo L."/>
        </authorList>
    </citation>
    <scope>NUCLEOTIDE SEQUENCE [LARGE SCALE GENOMIC DNA]</scope>
    <source>
        <strain evidence="6 7">HN-E26</strain>
    </source>
</reference>
<organism evidence="6 7">
    <name type="scientific">Mangrovimonas spongiae</name>
    <dbReference type="NCBI Taxonomy" id="2494697"/>
    <lineage>
        <taxon>Bacteria</taxon>
        <taxon>Pseudomonadati</taxon>
        <taxon>Bacteroidota</taxon>
        <taxon>Flavobacteriia</taxon>
        <taxon>Flavobacteriales</taxon>
        <taxon>Flavobacteriaceae</taxon>
        <taxon>Mangrovimonas</taxon>
    </lineage>
</organism>
<evidence type="ECO:0000256" key="1">
    <source>
        <dbReference type="ARBA" id="ARBA00010923"/>
    </source>
</evidence>
<keyword evidence="6" id="KW-0255">Endonuclease</keyword>
<dbReference type="Gene3D" id="3.90.220.20">
    <property type="entry name" value="DNA methylase specificity domains"/>
    <property type="match status" value="2"/>
</dbReference>
<dbReference type="PANTHER" id="PTHR30408:SF13">
    <property type="entry name" value="TYPE I RESTRICTION ENZYME HINDI SPECIFICITY SUBUNIT"/>
    <property type="match status" value="1"/>
</dbReference>
<dbReference type="InterPro" id="IPR044946">
    <property type="entry name" value="Restrct_endonuc_typeI_TRD_sf"/>
</dbReference>
<dbReference type="Pfam" id="PF01420">
    <property type="entry name" value="Methylase_S"/>
    <property type="match status" value="2"/>
</dbReference>
<comment type="caution">
    <text evidence="6">The sequence shown here is derived from an EMBL/GenBank/DDBJ whole genome shotgun (WGS) entry which is preliminary data.</text>
</comment>
<dbReference type="GO" id="GO:0003677">
    <property type="term" value="F:DNA binding"/>
    <property type="evidence" value="ECO:0007669"/>
    <property type="project" value="UniProtKB-KW"/>
</dbReference>
<evidence type="ECO:0000259" key="5">
    <source>
        <dbReference type="Pfam" id="PF01420"/>
    </source>
</evidence>
<keyword evidence="4" id="KW-0175">Coiled coil</keyword>
<gene>
    <name evidence="6" type="ORF">EJA19_05375</name>
</gene>
<dbReference type="InterPro" id="IPR000055">
    <property type="entry name" value="Restrct_endonuc_typeI_TRD"/>
</dbReference>
<evidence type="ECO:0000256" key="2">
    <source>
        <dbReference type="ARBA" id="ARBA00022747"/>
    </source>
</evidence>
<evidence type="ECO:0000256" key="4">
    <source>
        <dbReference type="SAM" id="Coils"/>
    </source>
</evidence>
<feature type="coiled-coil region" evidence="4">
    <location>
        <begin position="172"/>
        <end position="199"/>
    </location>
</feature>
<feature type="domain" description="Type I restriction modification DNA specificity" evidence="5">
    <location>
        <begin position="8"/>
        <end position="191"/>
    </location>
</feature>
<proteinExistence type="inferred from homology"/>
<keyword evidence="7" id="KW-1185">Reference proteome</keyword>
<accession>A0A428K1W6</accession>
<evidence type="ECO:0000313" key="7">
    <source>
        <dbReference type="Proteomes" id="UP000270620"/>
    </source>
</evidence>
<dbReference type="CDD" id="cd17278">
    <property type="entry name" value="RMtype1_S_LdeBORF1052P-TRD2-CR2"/>
    <property type="match status" value="1"/>
</dbReference>
<dbReference type="PANTHER" id="PTHR30408">
    <property type="entry name" value="TYPE-1 RESTRICTION ENZYME ECOKI SPECIFICITY PROTEIN"/>
    <property type="match status" value="1"/>
</dbReference>
<sequence length="424" mass="48901">MSSANDKPNGWEETNLGEVCEITSAKRIFAKEYKTFGIPFFRGKEVTEKFNGNEVSTELFITKEKYEEIKEKYGVPVYKDILLTSVGTLGNPYIVEKDFKFYFKDGNLTWFKNFNEISSKFLFYWLISPQGKENLSHARIGSTQQAYTMTALKRVEIVKPPLPEQKAIANILTAFDDKIENLQAQNKTLEQTAQTIFKEWFGKYQVGDELPDGWRVGELDEVIEFINGYAFKSKDLLKEEEPNCFKVFKMGDIKKGGGFNHDKTKNYFPKKGSDKLEKYILKNGDLLMSMTDMKDAISLLGHTALMIYDNEYIVNQRVGLIRANNDINIDYPFLYLLTNDKHFIANLRGRANSGVQVNLSTQAIKESLFKIPDKETNKKFDDLVKPLFEKRKHNYIAIQSLKKTRDTLLPKLMSGQIRVNEFKS</sequence>
<dbReference type="Proteomes" id="UP000270620">
    <property type="component" value="Unassembled WGS sequence"/>
</dbReference>
<evidence type="ECO:0000313" key="6">
    <source>
        <dbReference type="EMBL" id="RSK40411.1"/>
    </source>
</evidence>
<dbReference type="OrthoDB" id="9816225at2"/>
<dbReference type="SUPFAM" id="SSF116734">
    <property type="entry name" value="DNA methylase specificity domain"/>
    <property type="match status" value="2"/>
</dbReference>
<keyword evidence="2" id="KW-0680">Restriction system</keyword>
<keyword evidence="6" id="KW-0378">Hydrolase</keyword>
<dbReference type="GO" id="GO:0004519">
    <property type="term" value="F:endonuclease activity"/>
    <property type="evidence" value="ECO:0007669"/>
    <property type="project" value="UniProtKB-KW"/>
</dbReference>
<comment type="similarity">
    <text evidence="1">Belongs to the type-I restriction system S methylase family.</text>
</comment>
<evidence type="ECO:0000256" key="3">
    <source>
        <dbReference type="ARBA" id="ARBA00023125"/>
    </source>
</evidence>
<name>A0A428K1W6_9FLAO</name>
<feature type="domain" description="Type I restriction modification DNA specificity" evidence="5">
    <location>
        <begin position="211"/>
        <end position="387"/>
    </location>
</feature>
<dbReference type="InterPro" id="IPR052021">
    <property type="entry name" value="Type-I_RS_S_subunit"/>
</dbReference>
<dbReference type="RefSeq" id="WP_125467326.1">
    <property type="nucleotide sequence ID" value="NZ_RWBG01000002.1"/>
</dbReference>
<dbReference type="AlphaFoldDB" id="A0A428K1W6"/>
<dbReference type="EMBL" id="RWBG01000002">
    <property type="protein sequence ID" value="RSK40411.1"/>
    <property type="molecule type" value="Genomic_DNA"/>
</dbReference>
<keyword evidence="6" id="KW-0540">Nuclease</keyword>
<dbReference type="GO" id="GO:0009307">
    <property type="term" value="P:DNA restriction-modification system"/>
    <property type="evidence" value="ECO:0007669"/>
    <property type="project" value="UniProtKB-KW"/>
</dbReference>
<keyword evidence="3" id="KW-0238">DNA-binding</keyword>